<dbReference type="GeneID" id="76835012"/>
<name>A0A9X9S2I0_METOG</name>
<dbReference type="GO" id="GO:0008324">
    <property type="term" value="F:monoatomic cation transmembrane transporter activity"/>
    <property type="evidence" value="ECO:0007669"/>
    <property type="project" value="InterPro"/>
</dbReference>
<protein>
    <submittedName>
        <fullName evidence="2">Potassium transporter TrkA</fullName>
    </submittedName>
</protein>
<dbReference type="Gene3D" id="3.30.70.1450">
    <property type="entry name" value="Regulator of K+ conductance, C-terminal domain"/>
    <property type="match status" value="1"/>
</dbReference>
<dbReference type="RefSeq" id="WP_268185528.1">
    <property type="nucleotide sequence ID" value="NZ_CP113361.1"/>
</dbReference>
<dbReference type="PANTHER" id="PTHR30445:SF8">
    <property type="entry name" value="K(+)_H(+) ANTIPORTER SUBUNIT KHTT"/>
    <property type="match status" value="1"/>
</dbReference>
<dbReference type="Pfam" id="PF02080">
    <property type="entry name" value="TrkA_C"/>
    <property type="match status" value="1"/>
</dbReference>
<dbReference type="KEGG" id="mou:OU421_07880"/>
<dbReference type="Proteomes" id="UP001163096">
    <property type="component" value="Chromosome"/>
</dbReference>
<dbReference type="AlphaFoldDB" id="A0A9X9S2I0"/>
<proteinExistence type="predicted"/>
<organism evidence="2 3">
    <name type="scientific">Methanogenium organophilum</name>
    <dbReference type="NCBI Taxonomy" id="2199"/>
    <lineage>
        <taxon>Archaea</taxon>
        <taxon>Methanobacteriati</taxon>
        <taxon>Methanobacteriota</taxon>
        <taxon>Stenosarchaea group</taxon>
        <taxon>Methanomicrobia</taxon>
        <taxon>Methanomicrobiales</taxon>
        <taxon>Methanomicrobiaceae</taxon>
        <taxon>Methanogenium</taxon>
    </lineage>
</organism>
<gene>
    <name evidence="2" type="ORF">OU421_07880</name>
</gene>
<dbReference type="InterPro" id="IPR026278">
    <property type="entry name" value="KhtT"/>
</dbReference>
<feature type="domain" description="RCK C-terminal" evidence="1">
    <location>
        <begin position="73"/>
        <end position="160"/>
    </location>
</feature>
<dbReference type="EMBL" id="CP113361">
    <property type="protein sequence ID" value="WAI00351.1"/>
    <property type="molecule type" value="Genomic_DNA"/>
</dbReference>
<keyword evidence="3" id="KW-1185">Reference proteome</keyword>
<sequence>MGFFHQVLPGIGTKYELETDSGDIISVIFMANGRVQLYTQPARCPECYAADLNPMETRRLGNVLTGAIMEAEEEGVEIAFSALADLRIVVHTYIIGAKLAGKAISDLDIRSRTGVTVLAVSRDGKNTVNPRPDFRFISGDAVVVIGESDQIRAFEQEFME</sequence>
<evidence type="ECO:0000313" key="3">
    <source>
        <dbReference type="Proteomes" id="UP001163096"/>
    </source>
</evidence>
<dbReference type="InterPro" id="IPR058776">
    <property type="entry name" value="KhtT-like_N"/>
</dbReference>
<dbReference type="InterPro" id="IPR006037">
    <property type="entry name" value="RCK_C"/>
</dbReference>
<dbReference type="InterPro" id="IPR050144">
    <property type="entry name" value="AAE_transporter"/>
</dbReference>
<accession>A0A9X9S2I0</accession>
<evidence type="ECO:0000313" key="2">
    <source>
        <dbReference type="EMBL" id="WAI00351.1"/>
    </source>
</evidence>
<dbReference type="PIRSF" id="PIRSF005028">
    <property type="entry name" value="KhtT"/>
    <property type="match status" value="1"/>
</dbReference>
<dbReference type="SUPFAM" id="SSF116726">
    <property type="entry name" value="TrkA C-terminal domain-like"/>
    <property type="match status" value="1"/>
</dbReference>
<evidence type="ECO:0000259" key="1">
    <source>
        <dbReference type="PROSITE" id="PS51202"/>
    </source>
</evidence>
<dbReference type="Pfam" id="PF25991">
    <property type="entry name" value="KhtT_N"/>
    <property type="match status" value="1"/>
</dbReference>
<dbReference type="GO" id="GO:0006813">
    <property type="term" value="P:potassium ion transport"/>
    <property type="evidence" value="ECO:0007669"/>
    <property type="project" value="InterPro"/>
</dbReference>
<dbReference type="PANTHER" id="PTHR30445">
    <property type="entry name" value="K(+)_H(+) ANTIPORTER SUBUNIT KHTT"/>
    <property type="match status" value="1"/>
</dbReference>
<dbReference type="PROSITE" id="PS51202">
    <property type="entry name" value="RCK_C"/>
    <property type="match status" value="1"/>
</dbReference>
<dbReference type="InterPro" id="IPR036721">
    <property type="entry name" value="RCK_C_sf"/>
</dbReference>
<reference evidence="2" key="1">
    <citation type="submission" date="2022-11" db="EMBL/GenBank/DDBJ databases">
        <title>Complete genome sequence of Methanogenium organophilum DSM 3596.</title>
        <authorList>
            <person name="Chen S.-C."/>
            <person name="Lai S.-J."/>
            <person name="You Y.-T."/>
        </authorList>
    </citation>
    <scope>NUCLEOTIDE SEQUENCE</scope>
    <source>
        <strain evidence="2">DSM 3596</strain>
    </source>
</reference>